<keyword evidence="3" id="KW-1185">Reference proteome</keyword>
<reference evidence="3" key="1">
    <citation type="journal article" date="2018" name="Genome Announc.">
        <title>First complete genome sequence of Yersinia massiliensis.</title>
        <authorList>
            <person name="Thomas M.C."/>
            <person name="Arling V."/>
            <person name="Goji N."/>
            <person name="Janzen T.W."/>
            <person name="Duceppe M.-O."/>
            <person name="Mathews A."/>
            <person name="Carrillo C."/>
            <person name="Amoako K."/>
        </authorList>
    </citation>
    <scope>NUCLEOTIDE SEQUENCE [LARGE SCALE GENOMIC DNA]</scope>
    <source>
        <strain evidence="3">GTA</strain>
    </source>
</reference>
<feature type="compositionally biased region" description="Polar residues" evidence="1">
    <location>
        <begin position="59"/>
        <end position="68"/>
    </location>
</feature>
<name>A0ABM6UXM1_9GAMM</name>
<evidence type="ECO:0000313" key="3">
    <source>
        <dbReference type="Proteomes" id="UP000240908"/>
    </source>
</evidence>
<proteinExistence type="predicted"/>
<evidence type="ECO:0000313" key="2">
    <source>
        <dbReference type="EMBL" id="AVX39658.1"/>
    </source>
</evidence>
<dbReference type="EMBL" id="CP028487">
    <property type="protein sequence ID" value="AVX39658.1"/>
    <property type="molecule type" value="Genomic_DNA"/>
</dbReference>
<evidence type="ECO:0000256" key="1">
    <source>
        <dbReference type="SAM" id="MobiDB-lite"/>
    </source>
</evidence>
<accession>A0ABM6UXM1</accession>
<gene>
    <name evidence="2" type="ORF">DA391_19565</name>
</gene>
<organism evidence="2 3">
    <name type="scientific">Yersinia massiliensis</name>
    <dbReference type="NCBI Taxonomy" id="419257"/>
    <lineage>
        <taxon>Bacteria</taxon>
        <taxon>Pseudomonadati</taxon>
        <taxon>Pseudomonadota</taxon>
        <taxon>Gammaproteobacteria</taxon>
        <taxon>Enterobacterales</taxon>
        <taxon>Yersiniaceae</taxon>
        <taxon>Yersinia</taxon>
    </lineage>
</organism>
<dbReference type="Proteomes" id="UP000240908">
    <property type="component" value="Chromosome"/>
</dbReference>
<sequence length="68" mass="7214">MRSHDAKSIVKIQGAQDALRLTVNHPTAPNPPVVIGKSTKDSPKSLPLQVGSKRANPDELTQVSDSGE</sequence>
<protein>
    <submittedName>
        <fullName evidence="2">Uncharacterized protein</fullName>
    </submittedName>
</protein>
<feature type="region of interest" description="Disordered" evidence="1">
    <location>
        <begin position="21"/>
        <end position="68"/>
    </location>
</feature>